<dbReference type="AlphaFoldDB" id="A0A7N6B546"/>
<dbReference type="GO" id="GO:0005634">
    <property type="term" value="C:nucleus"/>
    <property type="evidence" value="ECO:0007669"/>
    <property type="project" value="UniProtKB-SubCell"/>
</dbReference>
<evidence type="ECO:0000259" key="17">
    <source>
        <dbReference type="PROSITE" id="PS50803"/>
    </source>
</evidence>
<dbReference type="GO" id="GO:0001228">
    <property type="term" value="F:DNA-binding transcription activator activity, RNA polymerase II-specific"/>
    <property type="evidence" value="ECO:0007669"/>
    <property type="project" value="TreeGrafter"/>
</dbReference>
<dbReference type="SUPFAM" id="SSF46689">
    <property type="entry name" value="Homeodomain-like"/>
    <property type="match status" value="1"/>
</dbReference>
<evidence type="ECO:0000256" key="12">
    <source>
        <dbReference type="ARBA" id="ARBA00074894"/>
    </source>
</evidence>
<evidence type="ECO:0000256" key="11">
    <source>
        <dbReference type="ARBA" id="ARBA00064179"/>
    </source>
</evidence>
<dbReference type="PROSITE" id="PS50803">
    <property type="entry name" value="OAR"/>
    <property type="match status" value="1"/>
</dbReference>
<dbReference type="OrthoDB" id="6159439at2759"/>
<dbReference type="InterPro" id="IPR009057">
    <property type="entry name" value="Homeodomain-like_sf"/>
</dbReference>
<keyword evidence="7 13" id="KW-0371">Homeobox</keyword>
<evidence type="ECO:0000256" key="1">
    <source>
        <dbReference type="ARBA" id="ARBA00004123"/>
    </source>
</evidence>
<dbReference type="SMART" id="SM00389">
    <property type="entry name" value="HOX"/>
    <property type="match status" value="1"/>
</dbReference>
<protein>
    <recommendedName>
        <fullName evidence="12">Homeobox protein aristaless-like 4</fullName>
    </recommendedName>
</protein>
<dbReference type="PROSITE" id="PS50071">
    <property type="entry name" value="HOMEOBOX_2"/>
    <property type="match status" value="1"/>
</dbReference>
<dbReference type="InterPro" id="IPR003654">
    <property type="entry name" value="OAR_dom"/>
</dbReference>
<keyword evidence="3" id="KW-0217">Developmental protein</keyword>
<evidence type="ECO:0000256" key="6">
    <source>
        <dbReference type="ARBA" id="ARBA00023125"/>
    </source>
</evidence>
<keyword evidence="5" id="KW-0805">Transcription regulation</keyword>
<dbReference type="PROSITE" id="PS00027">
    <property type="entry name" value="HOMEOBOX_1"/>
    <property type="match status" value="1"/>
</dbReference>
<evidence type="ECO:0000256" key="13">
    <source>
        <dbReference type="PROSITE-ProRule" id="PRU00108"/>
    </source>
</evidence>
<comment type="subcellular location">
    <subcellularLocation>
        <location evidence="1 13 14">Nucleus</location>
    </subcellularLocation>
</comment>
<reference evidence="18" key="2">
    <citation type="submission" date="2025-08" db="UniProtKB">
        <authorList>
            <consortium name="Ensembl"/>
        </authorList>
    </citation>
    <scope>IDENTIFICATION</scope>
</reference>
<keyword evidence="6 13" id="KW-0238">DNA-binding</keyword>
<evidence type="ECO:0000256" key="4">
    <source>
        <dbReference type="ARBA" id="ARBA00022553"/>
    </source>
</evidence>
<evidence type="ECO:0000256" key="8">
    <source>
        <dbReference type="ARBA" id="ARBA00023159"/>
    </source>
</evidence>
<keyword evidence="19" id="KW-1185">Reference proteome</keyword>
<dbReference type="Proteomes" id="UP000265040">
    <property type="component" value="Chromosome 6"/>
</dbReference>
<dbReference type="GO" id="GO:0048513">
    <property type="term" value="P:animal organ development"/>
    <property type="evidence" value="ECO:0007669"/>
    <property type="project" value="UniProtKB-ARBA"/>
</dbReference>
<keyword evidence="8" id="KW-0010">Activator</keyword>
<dbReference type="GO" id="GO:0000977">
    <property type="term" value="F:RNA polymerase II transcription regulatory region sequence-specific DNA binding"/>
    <property type="evidence" value="ECO:0007669"/>
    <property type="project" value="TreeGrafter"/>
</dbReference>
<proteinExistence type="inferred from homology"/>
<keyword evidence="4" id="KW-0597">Phosphoprotein</keyword>
<dbReference type="GeneTree" id="ENSGT00940000159662"/>
<evidence type="ECO:0000256" key="2">
    <source>
        <dbReference type="ARBA" id="ARBA00005733"/>
    </source>
</evidence>
<dbReference type="InterPro" id="IPR001356">
    <property type="entry name" value="HD"/>
</dbReference>
<feature type="region of interest" description="Disordered" evidence="15">
    <location>
        <begin position="105"/>
        <end position="173"/>
    </location>
</feature>
<evidence type="ECO:0000256" key="15">
    <source>
        <dbReference type="SAM" id="MobiDB-lite"/>
    </source>
</evidence>
<dbReference type="Ensembl" id="ENSATET00000041063.2">
    <property type="protein sequence ID" value="ENSATEP00000058629.1"/>
    <property type="gene ID" value="ENSATEG00000015720.3"/>
</dbReference>
<name>A0A7N6B546_ANATE</name>
<feature type="domain" description="Homeobox" evidence="16">
    <location>
        <begin position="166"/>
        <end position="226"/>
    </location>
</feature>
<reference evidence="18" key="3">
    <citation type="submission" date="2025-09" db="UniProtKB">
        <authorList>
            <consortium name="Ensembl"/>
        </authorList>
    </citation>
    <scope>IDENTIFICATION</scope>
</reference>
<evidence type="ECO:0000313" key="19">
    <source>
        <dbReference type="Proteomes" id="UP000265040"/>
    </source>
</evidence>
<accession>A0A7N6B546</accession>
<evidence type="ECO:0000256" key="3">
    <source>
        <dbReference type="ARBA" id="ARBA00022473"/>
    </source>
</evidence>
<dbReference type="InterPro" id="IPR017970">
    <property type="entry name" value="Homeobox_CS"/>
</dbReference>
<keyword evidence="10 13" id="KW-0539">Nucleus</keyword>
<comment type="similarity">
    <text evidence="2">Belongs to the paired homeobox family.</text>
</comment>
<dbReference type="PANTHER" id="PTHR24329">
    <property type="entry name" value="HOMEOBOX PROTEIN ARISTALESS"/>
    <property type="match status" value="1"/>
</dbReference>
<sequence>MNADTCVSYCDMTSMDSYYNTSNAQGRDHQANPFRTFPTADTKYSPTFIPGKTPPEGSKLHPDSGHNGTLIPCYGECTRETHKVSHMRKPPPSFITLKLFSHLTKHSSDSGSESPLQEGLPPSVDPPGMEGSYLNLKDSGMKCQNERPGSDLPSPLDKSEAESNKGKKRRNRTTFTSYQLEELEKVFQKTHYPDVYAREQLALRTDLTEARVQVWFQNRRAKWRKRERFGQMQQVRTHFSTAYELPLLTRPENYAQIQNPSWIGSSSGASPVPGCVVPCDSVPSCMPPHPHGPGGVSDFLGVPSPGSSHMGQTHMGSLFGGPGMGGGMNGYDLNVDPDRKSSSIAALRMKAKEHSAAISWAT</sequence>
<reference evidence="18" key="1">
    <citation type="submission" date="2021-04" db="EMBL/GenBank/DDBJ databases">
        <authorList>
            <consortium name="Wellcome Sanger Institute Data Sharing"/>
        </authorList>
    </citation>
    <scope>NUCLEOTIDE SEQUENCE [LARGE SCALE GENOMIC DNA]</scope>
</reference>
<dbReference type="FunFam" id="1.10.10.60:FF:000127">
    <property type="entry name" value="homeobox protein aristaless-like 4"/>
    <property type="match status" value="1"/>
</dbReference>
<dbReference type="InParanoid" id="A0A7N6B546"/>
<evidence type="ECO:0000256" key="5">
    <source>
        <dbReference type="ARBA" id="ARBA00023015"/>
    </source>
</evidence>
<evidence type="ECO:0000313" key="18">
    <source>
        <dbReference type="Ensembl" id="ENSATEP00000058629.1"/>
    </source>
</evidence>
<dbReference type="Pfam" id="PF00046">
    <property type="entry name" value="Homeodomain"/>
    <property type="match status" value="1"/>
</dbReference>
<comment type="subunit">
    <text evidence="11">Binds DNA.</text>
</comment>
<keyword evidence="9" id="KW-0804">Transcription</keyword>
<dbReference type="CDD" id="cd00086">
    <property type="entry name" value="homeodomain"/>
    <property type="match status" value="1"/>
</dbReference>
<organism evidence="18 19">
    <name type="scientific">Anabas testudineus</name>
    <name type="common">Climbing perch</name>
    <name type="synonym">Anthias testudineus</name>
    <dbReference type="NCBI Taxonomy" id="64144"/>
    <lineage>
        <taxon>Eukaryota</taxon>
        <taxon>Metazoa</taxon>
        <taxon>Chordata</taxon>
        <taxon>Craniata</taxon>
        <taxon>Vertebrata</taxon>
        <taxon>Euteleostomi</taxon>
        <taxon>Actinopterygii</taxon>
        <taxon>Neopterygii</taxon>
        <taxon>Teleostei</taxon>
        <taxon>Neoteleostei</taxon>
        <taxon>Acanthomorphata</taxon>
        <taxon>Anabantaria</taxon>
        <taxon>Anabantiformes</taxon>
        <taxon>Anabantoidei</taxon>
        <taxon>Anabantidae</taxon>
        <taxon>Anabas</taxon>
    </lineage>
</organism>
<dbReference type="PANTHER" id="PTHR24329:SF322">
    <property type="entry name" value="HOMEOBOX PROTEIN ARISTALESS-LIKE 4"/>
    <property type="match status" value="1"/>
</dbReference>
<evidence type="ECO:0000259" key="16">
    <source>
        <dbReference type="PROSITE" id="PS50071"/>
    </source>
</evidence>
<feature type="DNA-binding region" description="Homeobox" evidence="13">
    <location>
        <begin position="168"/>
        <end position="227"/>
    </location>
</feature>
<evidence type="ECO:0000256" key="7">
    <source>
        <dbReference type="ARBA" id="ARBA00023155"/>
    </source>
</evidence>
<evidence type="ECO:0000256" key="9">
    <source>
        <dbReference type="ARBA" id="ARBA00023163"/>
    </source>
</evidence>
<dbReference type="InterPro" id="IPR050649">
    <property type="entry name" value="Paired_Homeobox_TFs"/>
</dbReference>
<evidence type="ECO:0000256" key="14">
    <source>
        <dbReference type="RuleBase" id="RU000682"/>
    </source>
</evidence>
<feature type="domain" description="OAR" evidence="17">
    <location>
        <begin position="342"/>
        <end position="355"/>
    </location>
</feature>
<dbReference type="Gene3D" id="1.10.10.60">
    <property type="entry name" value="Homeodomain-like"/>
    <property type="match status" value="1"/>
</dbReference>
<dbReference type="Pfam" id="PF03826">
    <property type="entry name" value="OAR"/>
    <property type="match status" value="1"/>
</dbReference>
<evidence type="ECO:0000256" key="10">
    <source>
        <dbReference type="ARBA" id="ARBA00023242"/>
    </source>
</evidence>